<keyword evidence="3" id="KW-0520">NAD</keyword>
<dbReference type="KEGG" id="sbae:DSM104329_01677"/>
<dbReference type="InterPro" id="IPR016161">
    <property type="entry name" value="Ald_DH/histidinol_DH"/>
</dbReference>
<dbReference type="SUPFAM" id="SSF53720">
    <property type="entry name" value="ALDH-like"/>
    <property type="match status" value="1"/>
</dbReference>
<evidence type="ECO:0000256" key="2">
    <source>
        <dbReference type="ARBA" id="ARBA00023002"/>
    </source>
</evidence>
<feature type="domain" description="Aldehyde dehydrogenase" evidence="6">
    <location>
        <begin position="21"/>
        <end position="481"/>
    </location>
</feature>
<dbReference type="PANTHER" id="PTHR43720:SF2">
    <property type="entry name" value="2-AMINOMUCONIC SEMIALDEHYDE DEHYDROGENASE"/>
    <property type="match status" value="1"/>
</dbReference>
<evidence type="ECO:0000259" key="6">
    <source>
        <dbReference type="Pfam" id="PF00171"/>
    </source>
</evidence>
<sequence>MIDTETAIRAQQHYIAGDFRDGAGGRTFTTLNPTSNEVIAEVAAGDTADVDAAVAAARRAFDEGLWPRMSAKERAVVLRRIANLIREHAQEFIALECLDIGMPIAQMKGLAARAAENFDYFAGVIEELAGKAWQTGSFLNYSVFKPVGVAGLIMPWNAPLMLSTWRIAPCLAAGNTIVLKPAEWSPLTATRLAELMAEAELPEGVFNVIHGFGEAAGAPLSAHPGVNLICFTGETTTGSIIMAAGSPTLKRTSFELGGKSPVVVFDDAGADFERLVDAVVFQIFSMNGQRCTAGSRLLVQEGLYERLVEAVAARARNIRVGDPFDAQTELGPLIRPEHHERVLGYIAGAREAGARILAGGDRPAHLPDGNYLAATVIADVSEDMKVFQEEIFGPVLVAMPFTDEGEAVRLANATKYGLAAYVWTNDLTRAHRVAQSIDTGLCWVNSQNVRDLRTPFGGVKGSGIGREGGEYSFEFYCDQETIHVALGTPHVPRLGLGGG</sequence>
<evidence type="ECO:0000256" key="1">
    <source>
        <dbReference type="ARBA" id="ARBA00009986"/>
    </source>
</evidence>
<protein>
    <submittedName>
        <fullName evidence="7">2-aminomuconic 6-semialdehyde dehydrogenase</fullName>
        <ecNumber evidence="7">1.2.1.32</ecNumber>
    </submittedName>
</protein>
<evidence type="ECO:0000256" key="3">
    <source>
        <dbReference type="ARBA" id="ARBA00023027"/>
    </source>
</evidence>
<dbReference type="InterPro" id="IPR015590">
    <property type="entry name" value="Aldehyde_DH_dom"/>
</dbReference>
<gene>
    <name evidence="7" type="primary">amnC</name>
    <name evidence="7" type="ORF">DSM104329_01677</name>
</gene>
<keyword evidence="2 5" id="KW-0560">Oxidoreductase</keyword>
<dbReference type="Gene3D" id="3.40.309.10">
    <property type="entry name" value="Aldehyde Dehydrogenase, Chain A, domain 2"/>
    <property type="match status" value="1"/>
</dbReference>
<evidence type="ECO:0000256" key="4">
    <source>
        <dbReference type="PROSITE-ProRule" id="PRU10007"/>
    </source>
</evidence>
<evidence type="ECO:0000313" key="8">
    <source>
        <dbReference type="Proteomes" id="UP001162834"/>
    </source>
</evidence>
<dbReference type="Pfam" id="PF00171">
    <property type="entry name" value="Aldedh"/>
    <property type="match status" value="1"/>
</dbReference>
<dbReference type="FunFam" id="3.40.309.10:FF:000012">
    <property type="entry name" value="Betaine aldehyde dehydrogenase"/>
    <property type="match status" value="1"/>
</dbReference>
<dbReference type="GO" id="GO:0018480">
    <property type="term" value="F:5-carboxymethyl-2-hydroxymuconic-semialdehyde dehydrogenase activity"/>
    <property type="evidence" value="ECO:0007669"/>
    <property type="project" value="InterPro"/>
</dbReference>
<dbReference type="InterPro" id="IPR016163">
    <property type="entry name" value="Ald_DH_C"/>
</dbReference>
<keyword evidence="8" id="KW-1185">Reference proteome</keyword>
<evidence type="ECO:0000256" key="5">
    <source>
        <dbReference type="RuleBase" id="RU003345"/>
    </source>
</evidence>
<evidence type="ECO:0000313" key="7">
    <source>
        <dbReference type="EMBL" id="UGS35290.1"/>
    </source>
</evidence>
<dbReference type="EMBL" id="CP087164">
    <property type="protein sequence ID" value="UGS35290.1"/>
    <property type="molecule type" value="Genomic_DNA"/>
</dbReference>
<dbReference type="Gene3D" id="3.40.605.10">
    <property type="entry name" value="Aldehyde Dehydrogenase, Chain A, domain 1"/>
    <property type="match status" value="1"/>
</dbReference>
<dbReference type="CDD" id="cd07093">
    <property type="entry name" value="ALDH_F8_HMSADH"/>
    <property type="match status" value="1"/>
</dbReference>
<dbReference type="RefSeq" id="WP_259314979.1">
    <property type="nucleotide sequence ID" value="NZ_CP087164.1"/>
</dbReference>
<dbReference type="NCBIfam" id="TIGR02299">
    <property type="entry name" value="HpaE"/>
    <property type="match status" value="1"/>
</dbReference>
<dbReference type="EC" id="1.2.1.32" evidence="7"/>
<dbReference type="InterPro" id="IPR016162">
    <property type="entry name" value="Ald_DH_N"/>
</dbReference>
<organism evidence="7 8">
    <name type="scientific">Capillimicrobium parvum</name>
    <dbReference type="NCBI Taxonomy" id="2884022"/>
    <lineage>
        <taxon>Bacteria</taxon>
        <taxon>Bacillati</taxon>
        <taxon>Actinomycetota</taxon>
        <taxon>Thermoleophilia</taxon>
        <taxon>Solirubrobacterales</taxon>
        <taxon>Capillimicrobiaceae</taxon>
        <taxon>Capillimicrobium</taxon>
    </lineage>
</organism>
<dbReference type="PROSITE" id="PS00070">
    <property type="entry name" value="ALDEHYDE_DEHYDR_CYS"/>
    <property type="match status" value="1"/>
</dbReference>
<feature type="active site" evidence="4">
    <location>
        <position position="255"/>
    </location>
</feature>
<dbReference type="GO" id="GO:1901023">
    <property type="term" value="P:4-hydroxyphenylacetate catabolic process"/>
    <property type="evidence" value="ECO:0007669"/>
    <property type="project" value="InterPro"/>
</dbReference>
<dbReference type="AlphaFoldDB" id="A0A9E6XW61"/>
<proteinExistence type="inferred from homology"/>
<dbReference type="InterPro" id="IPR029510">
    <property type="entry name" value="Ald_DH_CS_GLU"/>
</dbReference>
<dbReference type="PROSITE" id="PS00687">
    <property type="entry name" value="ALDEHYDE_DEHYDR_GLU"/>
    <property type="match status" value="1"/>
</dbReference>
<comment type="similarity">
    <text evidence="1 5">Belongs to the aldehyde dehydrogenase family.</text>
</comment>
<dbReference type="InterPro" id="IPR016160">
    <property type="entry name" value="Ald_DH_CS_CYS"/>
</dbReference>
<dbReference type="PANTHER" id="PTHR43720">
    <property type="entry name" value="2-AMINOMUCONIC SEMIALDEHYDE DEHYDROGENASE"/>
    <property type="match status" value="1"/>
</dbReference>
<reference evidence="7" key="1">
    <citation type="journal article" date="2022" name="Int. J. Syst. Evol. Microbiol.">
        <title>Pseudomonas aegrilactucae sp. nov. and Pseudomonas morbosilactucae sp. nov., pathogens causing bacterial rot of lettuce in Japan.</title>
        <authorList>
            <person name="Sawada H."/>
            <person name="Fujikawa T."/>
            <person name="Satou M."/>
        </authorList>
    </citation>
    <scope>NUCLEOTIDE SEQUENCE</scope>
    <source>
        <strain evidence="7">0166_1</strain>
    </source>
</reference>
<dbReference type="InterPro" id="IPR011985">
    <property type="entry name" value="DH_HpaE"/>
</dbReference>
<dbReference type="GO" id="GO:0047102">
    <property type="term" value="F:aminomuconate-semialdehyde dehydrogenase activity"/>
    <property type="evidence" value="ECO:0007669"/>
    <property type="project" value="UniProtKB-EC"/>
</dbReference>
<dbReference type="FunFam" id="3.40.605.10:FF:000007">
    <property type="entry name" value="NAD/NADP-dependent betaine aldehyde dehydrogenase"/>
    <property type="match status" value="1"/>
</dbReference>
<dbReference type="Proteomes" id="UP001162834">
    <property type="component" value="Chromosome"/>
</dbReference>
<name>A0A9E6XW61_9ACTN</name>
<accession>A0A9E6XW61</accession>